<comment type="caution">
    <text evidence="1">The sequence shown here is derived from an EMBL/GenBank/DDBJ whole genome shotgun (WGS) entry which is preliminary data.</text>
</comment>
<organism evidence="1 2">
    <name type="scientific">Shigella flexneri CDC 796-83</name>
    <dbReference type="NCBI Taxonomy" id="945360"/>
    <lineage>
        <taxon>Bacteria</taxon>
        <taxon>Pseudomonadati</taxon>
        <taxon>Pseudomonadota</taxon>
        <taxon>Gammaproteobacteria</taxon>
        <taxon>Enterobacterales</taxon>
        <taxon>Enterobacteriaceae</taxon>
        <taxon>Shigella</taxon>
    </lineage>
</organism>
<reference evidence="1 2" key="1">
    <citation type="submission" date="2011-01" db="EMBL/GenBank/DDBJ databases">
        <title>Shigella flexneri CDC 796-83 whole genome shotgun sequencing project.</title>
        <authorList>
            <person name="Mane S.P."/>
            <person name="Sobral B.W."/>
            <person name="Cebula T."/>
            <person name="Chertkov O."/>
            <person name="Munk A.C."/>
            <person name="Tapia R."/>
            <person name="Green L."/>
            <person name="Rogers Y."/>
            <person name="Detter J.C."/>
            <person name="Bruce D."/>
            <person name="Brettin T.S."/>
        </authorList>
    </citation>
    <scope>NUCLEOTIDE SEQUENCE [LARGE SCALE GENOMIC DNA]</scope>
    <source>
        <strain evidence="1 2">CDC 796-83</strain>
    </source>
</reference>
<dbReference type="AlphaFoldDB" id="A0A6N3QPX4"/>
<accession>A0A6N3QPX4</accession>
<name>A0A6N3QPX4_SHIFL</name>
<evidence type="ECO:0000313" key="2">
    <source>
        <dbReference type="Proteomes" id="UP000003302"/>
    </source>
</evidence>
<sequence length="46" mass="5412">MREGSIQSRRAIVSHLFSVYRAAFREISIGYSRYMARFGTVRKLLM</sequence>
<gene>
    <name evidence="1" type="ORF">SGF_02046</name>
</gene>
<evidence type="ECO:0000313" key="1">
    <source>
        <dbReference type="EMBL" id="EFW60505.1"/>
    </source>
</evidence>
<proteinExistence type="predicted"/>
<protein>
    <submittedName>
        <fullName evidence="1">Uncharacterized protein</fullName>
    </submittedName>
</protein>
<dbReference type="Proteomes" id="UP000003302">
    <property type="component" value="Unassembled WGS sequence"/>
</dbReference>
<dbReference type="EMBL" id="AERO01000083">
    <property type="protein sequence ID" value="EFW60505.1"/>
    <property type="molecule type" value="Genomic_DNA"/>
</dbReference>